<keyword evidence="3" id="KW-1185">Reference proteome</keyword>
<protein>
    <recommendedName>
        <fullName evidence="1">Fibronectin type-III domain-containing protein</fullName>
    </recommendedName>
</protein>
<accession>A0AA35RYW1</accession>
<comment type="caution">
    <text evidence="2">The sequence shown here is derived from an EMBL/GenBank/DDBJ whole genome shotgun (WGS) entry which is preliminary data.</text>
</comment>
<organism evidence="2 3">
    <name type="scientific">Geodia barretti</name>
    <name type="common">Barrett's horny sponge</name>
    <dbReference type="NCBI Taxonomy" id="519541"/>
    <lineage>
        <taxon>Eukaryota</taxon>
        <taxon>Metazoa</taxon>
        <taxon>Porifera</taxon>
        <taxon>Demospongiae</taxon>
        <taxon>Heteroscleromorpha</taxon>
        <taxon>Tetractinellida</taxon>
        <taxon>Astrophorina</taxon>
        <taxon>Geodiidae</taxon>
        <taxon>Geodia</taxon>
    </lineage>
</organism>
<dbReference type="Proteomes" id="UP001174909">
    <property type="component" value="Unassembled WGS sequence"/>
</dbReference>
<dbReference type="PROSITE" id="PS50853">
    <property type="entry name" value="FN3"/>
    <property type="match status" value="1"/>
</dbReference>
<feature type="domain" description="Fibronectin type-III" evidence="1">
    <location>
        <begin position="41"/>
        <end position="77"/>
    </location>
</feature>
<dbReference type="Gene3D" id="2.60.40.10">
    <property type="entry name" value="Immunoglobulins"/>
    <property type="match status" value="1"/>
</dbReference>
<dbReference type="InterPro" id="IPR003961">
    <property type="entry name" value="FN3_dom"/>
</dbReference>
<reference evidence="2" key="1">
    <citation type="submission" date="2023-03" db="EMBL/GenBank/DDBJ databases">
        <authorList>
            <person name="Steffen K."/>
            <person name="Cardenas P."/>
        </authorList>
    </citation>
    <scope>NUCLEOTIDE SEQUENCE</scope>
</reference>
<dbReference type="EMBL" id="CASHTH010001811">
    <property type="protein sequence ID" value="CAI8020234.1"/>
    <property type="molecule type" value="Genomic_DNA"/>
</dbReference>
<feature type="non-terminal residue" evidence="2">
    <location>
        <position position="77"/>
    </location>
</feature>
<proteinExistence type="predicted"/>
<dbReference type="AlphaFoldDB" id="A0AA35RYW1"/>
<dbReference type="InterPro" id="IPR013783">
    <property type="entry name" value="Ig-like_fold"/>
</dbReference>
<evidence type="ECO:0000313" key="2">
    <source>
        <dbReference type="EMBL" id="CAI8020234.1"/>
    </source>
</evidence>
<evidence type="ECO:0000313" key="3">
    <source>
        <dbReference type="Proteomes" id="UP001174909"/>
    </source>
</evidence>
<gene>
    <name evidence="2" type="ORF">GBAR_LOCUS12104</name>
</gene>
<dbReference type="SUPFAM" id="SSF49265">
    <property type="entry name" value="Fibronectin type III"/>
    <property type="match status" value="1"/>
</dbReference>
<evidence type="ECO:0000259" key="1">
    <source>
        <dbReference type="PROSITE" id="PS50853"/>
    </source>
</evidence>
<sequence length="77" mass="8231">NNWTIEQGNRYTITATVFNAAGSALVSNAVTATTMQTDPGHPTLVRSGIVTSSSITVRWQAVSCLDRNGDVTSYRAQ</sequence>
<feature type="non-terminal residue" evidence="2">
    <location>
        <position position="1"/>
    </location>
</feature>
<name>A0AA35RYW1_GEOBA</name>
<dbReference type="InterPro" id="IPR036116">
    <property type="entry name" value="FN3_sf"/>
</dbReference>